<keyword evidence="12" id="KW-0325">Glycoprotein</keyword>
<dbReference type="InterPro" id="IPR044775">
    <property type="entry name" value="MFS_ERD6/Tret1-like"/>
</dbReference>
<dbReference type="Proteomes" id="UP001353858">
    <property type="component" value="Unassembled WGS sequence"/>
</dbReference>
<feature type="transmembrane region" description="Helical" evidence="17">
    <location>
        <begin position="1430"/>
        <end position="1448"/>
    </location>
</feature>
<evidence type="ECO:0000313" key="19">
    <source>
        <dbReference type="EMBL" id="KAK4874802.1"/>
    </source>
</evidence>
<feature type="region of interest" description="Disordered" evidence="16">
    <location>
        <begin position="927"/>
        <end position="957"/>
    </location>
</feature>
<feature type="transmembrane region" description="Helical" evidence="17">
    <location>
        <begin position="1127"/>
        <end position="1148"/>
    </location>
</feature>
<keyword evidence="11 17" id="KW-0472">Membrane</keyword>
<keyword evidence="7 17" id="KW-0812">Transmembrane</keyword>
<evidence type="ECO:0000256" key="17">
    <source>
        <dbReference type="SAM" id="Phobius"/>
    </source>
</evidence>
<comment type="similarity">
    <text evidence="3">Belongs to the CND3 (condensin subunit 3) family.</text>
</comment>
<dbReference type="GO" id="GO:0051301">
    <property type="term" value="P:cell division"/>
    <property type="evidence" value="ECO:0007669"/>
    <property type="project" value="UniProtKB-KW"/>
</dbReference>
<organism evidence="19 20">
    <name type="scientific">Aquatica leii</name>
    <dbReference type="NCBI Taxonomy" id="1421715"/>
    <lineage>
        <taxon>Eukaryota</taxon>
        <taxon>Metazoa</taxon>
        <taxon>Ecdysozoa</taxon>
        <taxon>Arthropoda</taxon>
        <taxon>Hexapoda</taxon>
        <taxon>Insecta</taxon>
        <taxon>Pterygota</taxon>
        <taxon>Neoptera</taxon>
        <taxon>Endopterygota</taxon>
        <taxon>Coleoptera</taxon>
        <taxon>Polyphaga</taxon>
        <taxon>Elateriformia</taxon>
        <taxon>Elateroidea</taxon>
        <taxon>Lampyridae</taxon>
        <taxon>Luciolinae</taxon>
        <taxon>Aquatica</taxon>
    </lineage>
</organism>
<name>A0AAN7SCQ7_9COLE</name>
<evidence type="ECO:0000256" key="12">
    <source>
        <dbReference type="ARBA" id="ARBA00023180"/>
    </source>
</evidence>
<dbReference type="InterPro" id="IPR025977">
    <property type="entry name" value="Cnd3_C"/>
</dbReference>
<reference evidence="20" key="1">
    <citation type="submission" date="2023-01" db="EMBL/GenBank/DDBJ databases">
        <title>Key to firefly adult light organ development and bioluminescence: homeobox transcription factors regulate luciferase expression and transportation to peroxisome.</title>
        <authorList>
            <person name="Fu X."/>
        </authorList>
    </citation>
    <scope>NUCLEOTIDE SEQUENCE [LARGE SCALE GENOMIC DNA]</scope>
</reference>
<dbReference type="InterPro" id="IPR020846">
    <property type="entry name" value="MFS_dom"/>
</dbReference>
<dbReference type="GO" id="GO:0007076">
    <property type="term" value="P:mitotic chromosome condensation"/>
    <property type="evidence" value="ECO:0007669"/>
    <property type="project" value="InterPro"/>
</dbReference>
<evidence type="ECO:0000256" key="15">
    <source>
        <dbReference type="SAM" id="Coils"/>
    </source>
</evidence>
<evidence type="ECO:0000256" key="3">
    <source>
        <dbReference type="ARBA" id="ARBA00006533"/>
    </source>
</evidence>
<dbReference type="GO" id="GO:0000796">
    <property type="term" value="C:condensin complex"/>
    <property type="evidence" value="ECO:0007669"/>
    <property type="project" value="InterPro"/>
</dbReference>
<dbReference type="EMBL" id="JARPUR010000006">
    <property type="protein sequence ID" value="KAK4874802.1"/>
    <property type="molecule type" value="Genomic_DNA"/>
</dbReference>
<evidence type="ECO:0000256" key="11">
    <source>
        <dbReference type="ARBA" id="ARBA00023136"/>
    </source>
</evidence>
<evidence type="ECO:0000256" key="8">
    <source>
        <dbReference type="ARBA" id="ARBA00022776"/>
    </source>
</evidence>
<dbReference type="GO" id="GO:0005737">
    <property type="term" value="C:cytoplasm"/>
    <property type="evidence" value="ECO:0007669"/>
    <property type="project" value="TreeGrafter"/>
</dbReference>
<feature type="transmembrane region" description="Helical" evidence="17">
    <location>
        <begin position="1240"/>
        <end position="1258"/>
    </location>
</feature>
<keyword evidence="13" id="KW-0131">Cell cycle</keyword>
<evidence type="ECO:0000256" key="14">
    <source>
        <dbReference type="ARBA" id="ARBA00024348"/>
    </source>
</evidence>
<feature type="transmembrane region" description="Helical" evidence="17">
    <location>
        <begin position="1460"/>
        <end position="1480"/>
    </location>
</feature>
<dbReference type="SUPFAM" id="SSF103473">
    <property type="entry name" value="MFS general substrate transporter"/>
    <property type="match status" value="1"/>
</dbReference>
<proteinExistence type="inferred from homology"/>
<dbReference type="InterPro" id="IPR005828">
    <property type="entry name" value="MFS_sugar_transport-like"/>
</dbReference>
<feature type="region of interest" description="Disordered" evidence="16">
    <location>
        <begin position="973"/>
        <end position="1088"/>
    </location>
</feature>
<dbReference type="Gene3D" id="1.20.1250.20">
    <property type="entry name" value="MFS general substrate transporter like domains"/>
    <property type="match status" value="1"/>
</dbReference>
<evidence type="ECO:0000256" key="5">
    <source>
        <dbReference type="ARBA" id="ARBA00022475"/>
    </source>
</evidence>
<feature type="transmembrane region" description="Helical" evidence="17">
    <location>
        <begin position="1180"/>
        <end position="1201"/>
    </location>
</feature>
<dbReference type="GO" id="GO:0000793">
    <property type="term" value="C:condensed chromosome"/>
    <property type="evidence" value="ECO:0007669"/>
    <property type="project" value="TreeGrafter"/>
</dbReference>
<evidence type="ECO:0000256" key="6">
    <source>
        <dbReference type="ARBA" id="ARBA00022618"/>
    </source>
</evidence>
<evidence type="ECO:0000256" key="9">
    <source>
        <dbReference type="ARBA" id="ARBA00022989"/>
    </source>
</evidence>
<dbReference type="GO" id="GO:0051119">
    <property type="term" value="F:sugar transmembrane transporter activity"/>
    <property type="evidence" value="ECO:0007669"/>
    <property type="project" value="InterPro"/>
</dbReference>
<comment type="similarity">
    <text evidence="14">Belongs to the major facilitator superfamily. Sugar transporter (TC 2.A.1.1) family. Trehalose transporter subfamily.</text>
</comment>
<accession>A0AAN7SCQ7</accession>
<feature type="compositionally biased region" description="Low complexity" evidence="16">
    <location>
        <begin position="1051"/>
        <end position="1064"/>
    </location>
</feature>
<dbReference type="InterPro" id="IPR016024">
    <property type="entry name" value="ARM-type_fold"/>
</dbReference>
<dbReference type="PANTHER" id="PTHR14418">
    <property type="entry name" value="CONDENSIN COMPLEX SUBUNIT 3-RELATED"/>
    <property type="match status" value="1"/>
</dbReference>
<comment type="subcellular location">
    <subcellularLocation>
        <location evidence="2">Cell membrane</location>
        <topology evidence="2">Multi-pass membrane protein</topology>
    </subcellularLocation>
    <subcellularLocation>
        <location evidence="1">Chromosome</location>
    </subcellularLocation>
</comment>
<evidence type="ECO:0000256" key="7">
    <source>
        <dbReference type="ARBA" id="ARBA00022692"/>
    </source>
</evidence>
<feature type="coiled-coil region" evidence="15">
    <location>
        <begin position="485"/>
        <end position="531"/>
    </location>
</feature>
<dbReference type="SUPFAM" id="SSF48371">
    <property type="entry name" value="ARM repeat"/>
    <property type="match status" value="1"/>
</dbReference>
<keyword evidence="4" id="KW-0158">Chromosome</keyword>
<evidence type="ECO:0000256" key="10">
    <source>
        <dbReference type="ARBA" id="ARBA00023067"/>
    </source>
</evidence>
<evidence type="ECO:0000256" key="1">
    <source>
        <dbReference type="ARBA" id="ARBA00004286"/>
    </source>
</evidence>
<dbReference type="FunFam" id="1.20.1250.20:FF:000055">
    <property type="entry name" value="Facilitated trehalose transporter Tret1-2 homolog"/>
    <property type="match status" value="1"/>
</dbReference>
<dbReference type="Pfam" id="PF00083">
    <property type="entry name" value="Sugar_tr"/>
    <property type="match status" value="1"/>
</dbReference>
<feature type="transmembrane region" description="Helical" evidence="17">
    <location>
        <begin position="1389"/>
        <end position="1410"/>
    </location>
</feature>
<dbReference type="CDD" id="cd17358">
    <property type="entry name" value="MFS_GLUT6_8_Class3_like"/>
    <property type="match status" value="1"/>
</dbReference>
<feature type="compositionally biased region" description="Low complexity" evidence="16">
    <location>
        <begin position="987"/>
        <end position="999"/>
    </location>
</feature>
<gene>
    <name evidence="19" type="ORF">RN001_014162</name>
</gene>
<keyword evidence="6" id="KW-0132">Cell division</keyword>
<sequence length="1534" mass="172750">MLRKKICDILHKVQQSSSCHQKYRHVLIKLFDESPFDDFESEFMRCVERIFGVDVKGKNVHIERCMEFFTTFVTTLAKNQDNNSSDDDEFEIHPFLNAVIYNVLEYHKLEQVSVRFRSCQFINLILRHLGDDAHIDADIANAIQVAMTERLQDTKTSVRLQAVKALVRLQIPEDANCPVMASLMSRLYESSPKVRREIVESIAVVPTFIPRIIERVRDTDYNVRLAAYKKCSLIGPKLITIANRRLIINSGFTEENQIVKRAFLEDTLPKWLNIYNGDYILLLKALKYDAYEEDLQETESISKQVLEVYFKLQSLDTFFEYLPLDDDKVIPVEKLSTELALFWSILVNFFRKSDNDEYLAKVIPEMTPFCGYIEKVYDESKKKNCVNWRYLEFQQILCQLLKIARDFDYSDELGRRTMQKLLHSFLLDGKFSSFVLTEVVLILVQINPFFDSLTVDICHIISDIHAPLVDQPPSADKLRENNFKLAELRVKINILLDERDTAVAEADYEKAAKVKKQLVECNREVENLTVTEAPTQVKTVQDDSETLCRCLNILIAVLSHPKLSSLTASLRSCKDEFVMPLLNHSDLEVFSKAFKSVALYCLLDEEMIREHLKLICSPIIAYRLMPQYDKASLLVSIAAFSDSLRVFGTDIFTQPDGLINQNTTKRRLNGTRRLYTTTQLDSTDNVDFDTLNCEEILFILVDMLDDESQELRECAGRGLCELVKSRIIVSPTIISRLILKWFNPATERCDQKLQQLLSNAIVFFAQYVKDSEEILEKAVIPILTSLGNAPATSPLSDVNTDNAIEFLSAITFIEKSTVFHNVHKNLAFALCYKIAARPEDRCVPLYIKMLLSLELSLEDDPLPLNELINQSQLIIEEVTDKNMKRNLLKFVSRLMQLRDRLKGESTEETPRTSLANVSGVTPTRFSTENAQVSKTPNINRTTQNVVTPGLGNNPEDSINDTILRTIIEDSEPVTHNDSLQSNKSYDSTTSRKSTRLSLKPQASERKNKRENLPTTSNQTVKRRKRRGRISVVANDSQENESFQNDNLNIESPLSSPSHNSSGDSAEAQKRVSRRVIVSETSSDSEGKATLTAASAGMYSTWPSPSIPKLTSDNSPIGVKITAEEASWVAAVFVLTMAPAAPFIGLIVGNLGPKRTLLLSSIPSFTGWIMCVFAKSATVLIIARLIGGLGGAISIAVVPMYIGEISSKDIRGRLGAIFNVLKVTGSLFVLSVGPFVSYNVLTWSCSALSVIFAIAFYFMPESPYYLVKKANTAEAKKSLQRLLKKTIDKEELDLELLQIQNLVKTDLGRGGSILELVTKSEYRKSLLIILGIKTIQQFSGFNAIDAYLQTIIDSSNSNISSELSSIISGLVQIPAAIVATLLVDRLGRKPLFITSALTCALALIIEGVYFYLQIVKDHDLTNARWLPTTSLMFYLVMNPIGLFTIPYVLMGELFATNIKAAALAVSMGYGGLIAFLATKFFQPISDAWGMYTIFWIFAGFCLVGSVFTYFVLPETKGKTFNEIQTKMKQSQNCIF</sequence>
<feature type="transmembrane region" description="Helical" evidence="17">
    <location>
        <begin position="1155"/>
        <end position="1174"/>
    </location>
</feature>
<evidence type="ECO:0000259" key="18">
    <source>
        <dbReference type="PROSITE" id="PS50850"/>
    </source>
</evidence>
<feature type="compositionally biased region" description="Polar residues" evidence="16">
    <location>
        <begin position="1033"/>
        <end position="1049"/>
    </location>
</feature>
<comment type="caution">
    <text evidence="19">The sequence shown here is derived from an EMBL/GenBank/DDBJ whole genome shotgun (WGS) entry which is preliminary data.</text>
</comment>
<evidence type="ECO:0000256" key="4">
    <source>
        <dbReference type="ARBA" id="ARBA00022454"/>
    </source>
</evidence>
<dbReference type="PROSITE" id="PS50850">
    <property type="entry name" value="MFS"/>
    <property type="match status" value="1"/>
</dbReference>
<keyword evidence="9 17" id="KW-1133">Transmembrane helix</keyword>
<keyword evidence="10" id="KW-0226">DNA condensation</keyword>
<feature type="transmembrane region" description="Helical" evidence="17">
    <location>
        <begin position="1492"/>
        <end position="1511"/>
    </location>
</feature>
<evidence type="ECO:0000256" key="13">
    <source>
        <dbReference type="ARBA" id="ARBA00023306"/>
    </source>
</evidence>
<feature type="compositionally biased region" description="Basic and acidic residues" evidence="16">
    <location>
        <begin position="1002"/>
        <end position="1011"/>
    </location>
</feature>
<feature type="compositionally biased region" description="Polar residues" evidence="16">
    <location>
        <begin position="927"/>
        <end position="946"/>
    </location>
</feature>
<feature type="transmembrane region" description="Helical" evidence="17">
    <location>
        <begin position="1213"/>
        <end position="1234"/>
    </location>
</feature>
<dbReference type="InterPro" id="IPR036259">
    <property type="entry name" value="MFS_trans_sf"/>
</dbReference>
<dbReference type="InterPro" id="IPR011989">
    <property type="entry name" value="ARM-like"/>
</dbReference>
<dbReference type="PANTHER" id="PTHR14418:SF5">
    <property type="entry name" value="CONDENSIN COMPLEX SUBUNIT 3"/>
    <property type="match status" value="1"/>
</dbReference>
<keyword evidence="5" id="KW-1003">Cell membrane</keyword>
<feature type="domain" description="Major facilitator superfamily (MFS) profile" evidence="18">
    <location>
        <begin position="1080"/>
        <end position="1515"/>
    </location>
</feature>
<dbReference type="GO" id="GO:0005886">
    <property type="term" value="C:plasma membrane"/>
    <property type="evidence" value="ECO:0007669"/>
    <property type="project" value="UniProtKB-SubCell"/>
</dbReference>
<evidence type="ECO:0000313" key="20">
    <source>
        <dbReference type="Proteomes" id="UP001353858"/>
    </source>
</evidence>
<dbReference type="Pfam" id="PF12719">
    <property type="entry name" value="Cnd3"/>
    <property type="match status" value="1"/>
</dbReference>
<dbReference type="InterPro" id="IPR027165">
    <property type="entry name" value="CND3"/>
</dbReference>
<dbReference type="Gene3D" id="1.25.10.10">
    <property type="entry name" value="Leucine-rich Repeat Variant"/>
    <property type="match status" value="1"/>
</dbReference>
<protein>
    <recommendedName>
        <fullName evidence="18">Major facilitator superfamily (MFS) profile domain-containing protein</fullName>
    </recommendedName>
</protein>
<evidence type="ECO:0000256" key="2">
    <source>
        <dbReference type="ARBA" id="ARBA00004651"/>
    </source>
</evidence>
<evidence type="ECO:0000256" key="16">
    <source>
        <dbReference type="SAM" id="MobiDB-lite"/>
    </source>
</evidence>
<keyword evidence="8" id="KW-0498">Mitosis</keyword>
<feature type="compositionally biased region" description="Polar residues" evidence="16">
    <location>
        <begin position="973"/>
        <end position="986"/>
    </location>
</feature>
<keyword evidence="15" id="KW-0175">Coiled coil</keyword>
<keyword evidence="20" id="KW-1185">Reference proteome</keyword>